<evidence type="ECO:0000313" key="1">
    <source>
        <dbReference type="EMBL" id="MCD7449225.1"/>
    </source>
</evidence>
<dbReference type="EMBL" id="JACEIK010000089">
    <property type="protein sequence ID" value="MCD7449225.1"/>
    <property type="molecule type" value="Genomic_DNA"/>
</dbReference>
<name>A0ABS8RT76_DATST</name>
<gene>
    <name evidence="1" type="primary">CID3_5</name>
    <name evidence="1" type="ORF">HAX54_050663</name>
</gene>
<protein>
    <submittedName>
        <fullName evidence="1">Polyadenylate-binding protein-interacting protein 3</fullName>
    </submittedName>
</protein>
<dbReference type="PANTHER" id="PTHR12854:SF7">
    <property type="entry name" value="ATAXIN-2 HOMOLOG"/>
    <property type="match status" value="1"/>
</dbReference>
<keyword evidence="2" id="KW-1185">Reference proteome</keyword>
<proteinExistence type="predicted"/>
<dbReference type="Proteomes" id="UP000823775">
    <property type="component" value="Unassembled WGS sequence"/>
</dbReference>
<evidence type="ECO:0000313" key="2">
    <source>
        <dbReference type="Proteomes" id="UP000823775"/>
    </source>
</evidence>
<comment type="caution">
    <text evidence="1">The sequence shown here is derived from an EMBL/GenBank/DDBJ whole genome shotgun (WGS) entry which is preliminary data.</text>
</comment>
<reference evidence="1 2" key="1">
    <citation type="journal article" date="2021" name="BMC Genomics">
        <title>Datura genome reveals duplications of psychoactive alkaloid biosynthetic genes and high mutation rate following tissue culture.</title>
        <authorList>
            <person name="Rajewski A."/>
            <person name="Carter-House D."/>
            <person name="Stajich J."/>
            <person name="Litt A."/>
        </authorList>
    </citation>
    <scope>NUCLEOTIDE SEQUENCE [LARGE SCALE GENOMIC DNA]</scope>
    <source>
        <strain evidence="1">AR-01</strain>
    </source>
</reference>
<sequence>MLHQSFSKPPSKTLTIPGKEFVQVRAKGVPTTSRRLQNPEFMQEQQQELLTDSCISQSWHIELSVAYIAGSFKIPAVPYRFGNGALDSLVILVCFFRSNFNFVVWNLFSGRGIQLYENLEVDEETKFSAVVRAVDDSGYDDCEDILFDSRNDETFKGISGATGKSSTDMNRRKMDDVAQDEVQFSQLSTNLRDVCQTYYDDHSKQLSADVVPKGSSILNRGLEGLFSEHTGASVNKEDTRNQMIAEEAQMSVSQMSVLEGAASTSADNSLLRTSSVSSFSSGKSTLSPHAKEFKLNPNAKSFIPSQSSLRPASPASVNSFYYPAGLLIMYLMQIGPSFSASACSIHPQARPVPQPFFHPNRPQIGPSFSAHQPVLFNPQARPVPQPSFHQMDHRQQTDWSPSARCLYAGCNLNAVQEESTNQLANHIA</sequence>
<dbReference type="PANTHER" id="PTHR12854">
    <property type="entry name" value="ATAXIN 2-RELATED"/>
    <property type="match status" value="1"/>
</dbReference>
<organism evidence="1 2">
    <name type="scientific">Datura stramonium</name>
    <name type="common">Jimsonweed</name>
    <name type="synonym">Common thornapple</name>
    <dbReference type="NCBI Taxonomy" id="4076"/>
    <lineage>
        <taxon>Eukaryota</taxon>
        <taxon>Viridiplantae</taxon>
        <taxon>Streptophyta</taxon>
        <taxon>Embryophyta</taxon>
        <taxon>Tracheophyta</taxon>
        <taxon>Spermatophyta</taxon>
        <taxon>Magnoliopsida</taxon>
        <taxon>eudicotyledons</taxon>
        <taxon>Gunneridae</taxon>
        <taxon>Pentapetalae</taxon>
        <taxon>asterids</taxon>
        <taxon>lamiids</taxon>
        <taxon>Solanales</taxon>
        <taxon>Solanaceae</taxon>
        <taxon>Solanoideae</taxon>
        <taxon>Datureae</taxon>
        <taxon>Datura</taxon>
    </lineage>
</organism>
<accession>A0ABS8RT76</accession>
<dbReference type="InterPro" id="IPR045117">
    <property type="entry name" value="ATXN2-like"/>
</dbReference>